<feature type="compositionally biased region" description="Low complexity" evidence="1">
    <location>
        <begin position="531"/>
        <end position="543"/>
    </location>
</feature>
<evidence type="ECO:0000256" key="2">
    <source>
        <dbReference type="SAM" id="Phobius"/>
    </source>
</evidence>
<keyword evidence="2" id="KW-0472">Membrane</keyword>
<feature type="compositionally biased region" description="Acidic residues" evidence="1">
    <location>
        <begin position="1"/>
        <end position="12"/>
    </location>
</feature>
<feature type="region of interest" description="Disordered" evidence="1">
    <location>
        <begin position="522"/>
        <end position="592"/>
    </location>
</feature>
<dbReference type="PANTHER" id="PTHR28249:SF1">
    <property type="entry name" value="SPORULATION-SPECIFIC PROTEIN SPO7"/>
    <property type="match status" value="1"/>
</dbReference>
<organism evidence="3 4">
    <name type="scientific">Lodderomyces beijingensis</name>
    <dbReference type="NCBI Taxonomy" id="1775926"/>
    <lineage>
        <taxon>Eukaryota</taxon>
        <taxon>Fungi</taxon>
        <taxon>Dikarya</taxon>
        <taxon>Ascomycota</taxon>
        <taxon>Saccharomycotina</taxon>
        <taxon>Pichiomycetes</taxon>
        <taxon>Debaryomycetaceae</taxon>
        <taxon>Candida/Lodderomyces clade</taxon>
        <taxon>Lodderomyces</taxon>
    </lineage>
</organism>
<evidence type="ECO:0000256" key="1">
    <source>
        <dbReference type="SAM" id="MobiDB-lite"/>
    </source>
</evidence>
<feature type="compositionally biased region" description="Basic and acidic residues" evidence="1">
    <location>
        <begin position="268"/>
        <end position="287"/>
    </location>
</feature>
<dbReference type="EMBL" id="OZ022405">
    <property type="protein sequence ID" value="CAK9435380.1"/>
    <property type="molecule type" value="Genomic_DNA"/>
</dbReference>
<evidence type="ECO:0000313" key="4">
    <source>
        <dbReference type="Proteomes" id="UP001497383"/>
    </source>
</evidence>
<name>A0ABP0ZE79_9ASCO</name>
<accession>A0ABP0ZE79</accession>
<feature type="region of interest" description="Disordered" evidence="1">
    <location>
        <begin position="1"/>
        <end position="298"/>
    </location>
</feature>
<feature type="compositionally biased region" description="Low complexity" evidence="1">
    <location>
        <begin position="557"/>
        <end position="567"/>
    </location>
</feature>
<proteinExistence type="predicted"/>
<feature type="compositionally biased region" description="Polar residues" evidence="1">
    <location>
        <begin position="184"/>
        <end position="194"/>
    </location>
</feature>
<dbReference type="PANTHER" id="PTHR28249">
    <property type="entry name" value="SPORULATION-SPECIFIC PROTEIN SPO7"/>
    <property type="match status" value="1"/>
</dbReference>
<gene>
    <name evidence="3" type="ORF">LODBEIA_P01070</name>
</gene>
<feature type="transmembrane region" description="Helical" evidence="2">
    <location>
        <begin position="327"/>
        <end position="348"/>
    </location>
</feature>
<feature type="compositionally biased region" description="Polar residues" evidence="1">
    <location>
        <begin position="52"/>
        <end position="62"/>
    </location>
</feature>
<dbReference type="Proteomes" id="UP001497383">
    <property type="component" value="Chromosome 1"/>
</dbReference>
<feature type="compositionally biased region" description="Basic and acidic residues" evidence="1">
    <location>
        <begin position="19"/>
        <end position="33"/>
    </location>
</feature>
<keyword evidence="2" id="KW-1133">Transmembrane helix</keyword>
<evidence type="ECO:0000313" key="3">
    <source>
        <dbReference type="EMBL" id="CAK9435380.1"/>
    </source>
</evidence>
<feature type="compositionally biased region" description="Basic and acidic residues" evidence="1">
    <location>
        <begin position="199"/>
        <end position="215"/>
    </location>
</feature>
<sequence>MKTADEGGEESFVDQMSNKSHDSIISDNPHDMEDSASNPSSVDLLRHKGEVGSSNSKYSSVETMPLSPRLSDAKLLYRGTSPLSSRGDNEFVMYSDSDDGASQSSLDLRNEEEPMGSSSSPSSPSSPSSSSAAAAAFAKRNINQQLRKWARSLSSSDDEEEEEMEEEEEEAVDEDDEDDAGEINVSQITPTSSSKTKKVPPEKELAALETPKMKTDLAANETPRRRKSSTPTSRTSSRRRRSRKSESESLPETEDTPKLRKSRRKSKDTKEPRELKEASEKSHRSFDKPGTGYTSMPPSGKVFRNLLILEESMREQVRQQRAMRRKYLIFLSILCSIIAALTHHLFILDASVSSRGTLRLTLQFLLISTIMTLLLYHLSGEYQKTIVLPRKFLSSTNKGLRQLNVRLVKIKTPFADKVTDLIREVSLSTVIYCLWLFHLISPSSIQNRNSKIEVFLVTFQSQCQPRIGIADVKLLLNARVFNIDIREGWEIYRSEFWINEGVRRRNNLLTFITGSKYEKSKLVKRRKRKSSSIPPQSIPSKLSEQNLMKLSAGFQDTTTTTATATNTSGNDESSGGGFSRSGSPLKYEASNS</sequence>
<feature type="compositionally biased region" description="Acidic residues" evidence="1">
    <location>
        <begin position="156"/>
        <end position="181"/>
    </location>
</feature>
<reference evidence="3 4" key="1">
    <citation type="submission" date="2024-03" db="EMBL/GenBank/DDBJ databases">
        <authorList>
            <person name="Brejova B."/>
        </authorList>
    </citation>
    <scope>NUCLEOTIDE SEQUENCE [LARGE SCALE GENOMIC DNA]</scope>
    <source>
        <strain evidence="3 4">CBS 14171</strain>
    </source>
</reference>
<dbReference type="InterPro" id="IPR005605">
    <property type="entry name" value="Spo7"/>
</dbReference>
<feature type="transmembrane region" description="Helical" evidence="2">
    <location>
        <begin position="360"/>
        <end position="378"/>
    </location>
</feature>
<feature type="compositionally biased region" description="Low complexity" evidence="1">
    <location>
        <begin position="117"/>
        <end position="136"/>
    </location>
</feature>
<dbReference type="RefSeq" id="XP_066827045.1">
    <property type="nucleotide sequence ID" value="XM_066970917.1"/>
</dbReference>
<dbReference type="Pfam" id="PF03907">
    <property type="entry name" value="Spo7"/>
    <property type="match status" value="1"/>
</dbReference>
<protein>
    <submittedName>
        <fullName evidence="3">Uncharacterized protein</fullName>
    </submittedName>
</protein>
<keyword evidence="4" id="KW-1185">Reference proteome</keyword>
<dbReference type="GeneID" id="92205303"/>
<keyword evidence="2" id="KW-0812">Transmembrane</keyword>